<dbReference type="Gene3D" id="3.40.50.10840">
    <property type="entry name" value="Putative sugar-binding, N-terminal domain"/>
    <property type="match status" value="1"/>
</dbReference>
<gene>
    <name evidence="2" type="ORF">H5P27_18465</name>
</gene>
<keyword evidence="3" id="KW-1185">Reference proteome</keyword>
<proteinExistence type="predicted"/>
<accession>A0A7X1EA22</accession>
<dbReference type="Gene3D" id="3.40.980.20">
    <property type="entry name" value="Four-carbon acid sugar kinase, nucleotide binding domain"/>
    <property type="match status" value="1"/>
</dbReference>
<dbReference type="AlphaFoldDB" id="A0A7X1EA22"/>
<dbReference type="RefSeq" id="WP_185661899.1">
    <property type="nucleotide sequence ID" value="NZ_CAWPOO010000013.1"/>
</dbReference>
<dbReference type="Proteomes" id="UP000526501">
    <property type="component" value="Unassembled WGS sequence"/>
</dbReference>
<comment type="caution">
    <text evidence="2">The sequence shown here is derived from an EMBL/GenBank/DDBJ whole genome shotgun (WGS) entry which is preliminary data.</text>
</comment>
<evidence type="ECO:0000259" key="1">
    <source>
        <dbReference type="Pfam" id="PF07005"/>
    </source>
</evidence>
<organism evidence="2 3">
    <name type="scientific">Pelagicoccus albus</name>
    <dbReference type="NCBI Taxonomy" id="415222"/>
    <lineage>
        <taxon>Bacteria</taxon>
        <taxon>Pseudomonadati</taxon>
        <taxon>Verrucomicrobiota</taxon>
        <taxon>Opitutia</taxon>
        <taxon>Puniceicoccales</taxon>
        <taxon>Pelagicoccaceae</taxon>
        <taxon>Pelagicoccus</taxon>
    </lineage>
</organism>
<sequence length="395" mass="42645">MRQWGGNRMIVVADDFTGAAEIAAVSFEGGYSARVHRVKAPIDLQPDCHLVLDTDSRLKSSEQTKAVLAPISKALSSFPAIPVYKKVDSILRGNVSLELCLLAQILGKKRILLLPQNPSGGRTIKDRTYRINGIPLSQTEFASDPTHPAQSDSPLDLLGQTHGWSVSYCSIGDALPTAGIVILEAERDSEVQRWSKQVKPDDLAAGGRDFYRHLVGTTQREPRPFDLPTSTLLIQGTLSPERERLHQALKGNTYLDLQLSPAANPQKSIDLCASSASDMISSNGLAILGFRRENTSSESAAAEIERALRAVIATALNSSKNVAIHLAIEGGATAALILKILNLDTLEVIQIWGDGVVSLQSEKSPNLTITTKPGSYAWPPALVEAFCPKVIEQEV</sequence>
<protein>
    <recommendedName>
        <fullName evidence="1">Four-carbon acid sugar kinase N-terminal domain-containing protein</fullName>
    </recommendedName>
</protein>
<dbReference type="Pfam" id="PF07005">
    <property type="entry name" value="SBD_N"/>
    <property type="match status" value="1"/>
</dbReference>
<dbReference type="InterPro" id="IPR037051">
    <property type="entry name" value="4-carb_acid_sugar_kinase_N_sf"/>
</dbReference>
<evidence type="ECO:0000313" key="2">
    <source>
        <dbReference type="EMBL" id="MBC2608044.1"/>
    </source>
</evidence>
<dbReference type="EMBL" id="JACHVC010000013">
    <property type="protein sequence ID" value="MBC2608044.1"/>
    <property type="molecule type" value="Genomic_DNA"/>
</dbReference>
<dbReference type="SUPFAM" id="SSF142764">
    <property type="entry name" value="YgbK-like"/>
    <property type="match status" value="1"/>
</dbReference>
<dbReference type="InterPro" id="IPR042213">
    <property type="entry name" value="NBD_C_sf"/>
</dbReference>
<name>A0A7X1EA22_9BACT</name>
<reference evidence="2 3" key="1">
    <citation type="submission" date="2020-07" db="EMBL/GenBank/DDBJ databases">
        <authorList>
            <person name="Feng X."/>
        </authorList>
    </citation>
    <scope>NUCLEOTIDE SEQUENCE [LARGE SCALE GENOMIC DNA]</scope>
    <source>
        <strain evidence="2 3">JCM23202</strain>
    </source>
</reference>
<dbReference type="InterPro" id="IPR010737">
    <property type="entry name" value="4-carb_acid_sugar_kinase_N"/>
</dbReference>
<feature type="domain" description="Four-carbon acid sugar kinase N-terminal" evidence="1">
    <location>
        <begin position="9"/>
        <end position="160"/>
    </location>
</feature>
<evidence type="ECO:0000313" key="3">
    <source>
        <dbReference type="Proteomes" id="UP000526501"/>
    </source>
</evidence>